<dbReference type="InterPro" id="IPR041522">
    <property type="entry name" value="CdaR_GGDEF"/>
</dbReference>
<sequence length="519" mass="56582">MSDGGTVTVAEVLALPVLAHGLPKILAGHDRLDRRVRWVHITEWEHPASALRGGELVLTTGVGFPTRLDEWAAELADIGAAAVVLELGRCYHEAPYELVAACRTRGMPLIVLRRGIKFVDVTQEVHAMILTGQVRTLRAAQRVHDTFTALSLRGAGADEVVRAAAAMTGSAVVLENLAHQALICAPGEGTVEDALNRWEERSRATPSPTGRTEVCGQEGWLVTAVEFRGQRWGRLAMLPGSTADQQFLVDHVMVLERAAIALTLARLTHDTRWEEQAQRDALLDVLEQRHLSWRDTRTKIAALGVSTHGRRLAVVLVRTAERDVVLDKLRARFEGGALVGDLGERGIGVLLTFREPGGWHPLAAEIAELAGTPVYVGAEVGDLTEVPRSAAEAEQVADAVPPEGRPAVRTLADIGLPELFYSLRDDPRVQAYAERQLAALLAHDQQHGTDLLTTLRHYLAAAGNKSIAARRSHLSRQALYQRLHIVEDILGADLESGDRRAQLHVAIAALDAQRIRKRS</sequence>
<accession>A0ABP8FUZ3</accession>
<comment type="caution">
    <text evidence="5">The sequence shown here is derived from an EMBL/GenBank/DDBJ whole genome shotgun (WGS) entry which is preliminary data.</text>
</comment>
<reference evidence="6" key="1">
    <citation type="journal article" date="2019" name="Int. J. Syst. Evol. Microbiol.">
        <title>The Global Catalogue of Microorganisms (GCM) 10K type strain sequencing project: providing services to taxonomists for standard genome sequencing and annotation.</title>
        <authorList>
            <consortium name="The Broad Institute Genomics Platform"/>
            <consortium name="The Broad Institute Genome Sequencing Center for Infectious Disease"/>
            <person name="Wu L."/>
            <person name="Ma J."/>
        </authorList>
    </citation>
    <scope>NUCLEOTIDE SEQUENCE [LARGE SCALE GENOMIC DNA]</scope>
    <source>
        <strain evidence="6">JCM 31290</strain>
    </source>
</reference>
<dbReference type="Gene3D" id="1.10.10.2840">
    <property type="entry name" value="PucR C-terminal helix-turn-helix domain"/>
    <property type="match status" value="1"/>
</dbReference>
<comment type="similarity">
    <text evidence="1">Belongs to the CdaR family.</text>
</comment>
<dbReference type="PANTHER" id="PTHR33744">
    <property type="entry name" value="CARBOHYDRATE DIACID REGULATOR"/>
    <property type="match status" value="1"/>
</dbReference>
<dbReference type="PANTHER" id="PTHR33744:SF1">
    <property type="entry name" value="DNA-BINDING TRANSCRIPTIONAL ACTIVATOR ADER"/>
    <property type="match status" value="1"/>
</dbReference>
<evidence type="ECO:0000256" key="1">
    <source>
        <dbReference type="ARBA" id="ARBA00006754"/>
    </source>
</evidence>
<dbReference type="Pfam" id="PF07905">
    <property type="entry name" value="PucR"/>
    <property type="match status" value="1"/>
</dbReference>
<dbReference type="InterPro" id="IPR051448">
    <property type="entry name" value="CdaR-like_regulators"/>
</dbReference>
<evidence type="ECO:0000313" key="5">
    <source>
        <dbReference type="EMBL" id="GAA4311366.1"/>
    </source>
</evidence>
<feature type="domain" description="PucR C-terminal helix-turn-helix" evidence="3">
    <location>
        <begin position="451"/>
        <end position="509"/>
    </location>
</feature>
<name>A0ABP8FUZ3_9ACTN</name>
<evidence type="ECO:0000259" key="2">
    <source>
        <dbReference type="Pfam" id="PF07905"/>
    </source>
</evidence>
<dbReference type="InterPro" id="IPR025736">
    <property type="entry name" value="PucR_C-HTH_dom"/>
</dbReference>
<feature type="domain" description="CdaR GGDEF-like" evidence="4">
    <location>
        <begin position="295"/>
        <end position="398"/>
    </location>
</feature>
<protein>
    <submittedName>
        <fullName evidence="5">PucR family transcriptional regulator ligand-binding domain-containing protein</fullName>
    </submittedName>
</protein>
<evidence type="ECO:0000313" key="6">
    <source>
        <dbReference type="Proteomes" id="UP001501115"/>
    </source>
</evidence>
<feature type="domain" description="Purine catabolism PurC-like" evidence="2">
    <location>
        <begin position="11"/>
        <end position="129"/>
    </location>
</feature>
<keyword evidence="6" id="KW-1185">Reference proteome</keyword>
<dbReference type="Proteomes" id="UP001501115">
    <property type="component" value="Unassembled WGS sequence"/>
</dbReference>
<proteinExistence type="inferred from homology"/>
<dbReference type="RefSeq" id="WP_345662098.1">
    <property type="nucleotide sequence ID" value="NZ_BAABET010000004.1"/>
</dbReference>
<dbReference type="InterPro" id="IPR042070">
    <property type="entry name" value="PucR_C-HTH_sf"/>
</dbReference>
<evidence type="ECO:0000259" key="4">
    <source>
        <dbReference type="Pfam" id="PF17853"/>
    </source>
</evidence>
<dbReference type="Pfam" id="PF13556">
    <property type="entry name" value="HTH_30"/>
    <property type="match status" value="1"/>
</dbReference>
<gene>
    <name evidence="5" type="ORF">GCM10023086_31460</name>
</gene>
<dbReference type="Pfam" id="PF17853">
    <property type="entry name" value="GGDEF_2"/>
    <property type="match status" value="1"/>
</dbReference>
<organism evidence="5 6">
    <name type="scientific">Streptomyces venetus</name>
    <dbReference type="NCBI Taxonomy" id="1701086"/>
    <lineage>
        <taxon>Bacteria</taxon>
        <taxon>Bacillati</taxon>
        <taxon>Actinomycetota</taxon>
        <taxon>Actinomycetes</taxon>
        <taxon>Kitasatosporales</taxon>
        <taxon>Streptomycetaceae</taxon>
        <taxon>Streptomyces</taxon>
    </lineage>
</organism>
<evidence type="ECO:0000259" key="3">
    <source>
        <dbReference type="Pfam" id="PF13556"/>
    </source>
</evidence>
<dbReference type="InterPro" id="IPR012914">
    <property type="entry name" value="PucR_dom"/>
</dbReference>
<dbReference type="EMBL" id="BAABET010000004">
    <property type="protein sequence ID" value="GAA4311366.1"/>
    <property type="molecule type" value="Genomic_DNA"/>
</dbReference>